<dbReference type="PANTHER" id="PTHR31793:SF24">
    <property type="entry name" value="LONG-CHAIN ACYL-COA THIOESTERASE FADM"/>
    <property type="match status" value="1"/>
</dbReference>
<dbReference type="EMBL" id="CAFBQL010000006">
    <property type="protein sequence ID" value="CAB5059902.1"/>
    <property type="molecule type" value="Genomic_DNA"/>
</dbReference>
<evidence type="ECO:0000313" key="2">
    <source>
        <dbReference type="EMBL" id="CAB4874746.1"/>
    </source>
</evidence>
<dbReference type="AlphaFoldDB" id="A0A6J6U722"/>
<dbReference type="Gene3D" id="3.10.129.10">
    <property type="entry name" value="Hotdog Thioesterase"/>
    <property type="match status" value="1"/>
</dbReference>
<reference evidence="1" key="1">
    <citation type="submission" date="2020-05" db="EMBL/GenBank/DDBJ databases">
        <authorList>
            <person name="Chiriac C."/>
            <person name="Salcher M."/>
            <person name="Ghai R."/>
            <person name="Kavagutti S V."/>
        </authorList>
    </citation>
    <scope>NUCLEOTIDE SEQUENCE</scope>
</reference>
<evidence type="ECO:0000313" key="1">
    <source>
        <dbReference type="EMBL" id="CAB4754139.1"/>
    </source>
</evidence>
<name>A0A6J6U722_9ZZZZ</name>
<sequence>MTFTSAVNVRWDDLDAFGHVNNAAYLTYVQEARSDFTWYSRKRVGLKPLLSEMVVASANIDFLLPINDGGCTVDVSICVSRIGASSFDLYYEISKDGVIYAVVKTVQVAVSKENTKSRPLTDEERTFLNEHLIALSEGK</sequence>
<evidence type="ECO:0000313" key="3">
    <source>
        <dbReference type="EMBL" id="CAB4925808.1"/>
    </source>
</evidence>
<dbReference type="EMBL" id="CAFBLE010000013">
    <property type="protein sequence ID" value="CAB4874746.1"/>
    <property type="molecule type" value="Genomic_DNA"/>
</dbReference>
<dbReference type="InterPro" id="IPR029069">
    <property type="entry name" value="HotDog_dom_sf"/>
</dbReference>
<dbReference type="EMBL" id="CAEZZC010000013">
    <property type="protein sequence ID" value="CAB4754139.1"/>
    <property type="molecule type" value="Genomic_DNA"/>
</dbReference>
<accession>A0A6J6U722</accession>
<dbReference type="PANTHER" id="PTHR31793">
    <property type="entry name" value="4-HYDROXYBENZOYL-COA THIOESTERASE FAMILY MEMBER"/>
    <property type="match status" value="1"/>
</dbReference>
<proteinExistence type="predicted"/>
<organism evidence="1">
    <name type="scientific">freshwater metagenome</name>
    <dbReference type="NCBI Taxonomy" id="449393"/>
    <lineage>
        <taxon>unclassified sequences</taxon>
        <taxon>metagenomes</taxon>
        <taxon>ecological metagenomes</taxon>
    </lineage>
</organism>
<protein>
    <submittedName>
        <fullName evidence="1">Unannotated protein</fullName>
    </submittedName>
</protein>
<dbReference type="InterPro" id="IPR050563">
    <property type="entry name" value="4-hydroxybenzoyl-CoA_TE"/>
</dbReference>
<gene>
    <name evidence="1" type="ORF">UFOPK2822_01009</name>
    <name evidence="2" type="ORF">UFOPK3346_01254</name>
    <name evidence="3" type="ORF">UFOPK3670_00961</name>
    <name evidence="4" type="ORF">UFOPK4308_00961</name>
</gene>
<dbReference type="GO" id="GO:0047617">
    <property type="term" value="F:fatty acyl-CoA hydrolase activity"/>
    <property type="evidence" value="ECO:0007669"/>
    <property type="project" value="TreeGrafter"/>
</dbReference>
<dbReference type="EMBL" id="CAFBMV010000006">
    <property type="protein sequence ID" value="CAB4925808.1"/>
    <property type="molecule type" value="Genomic_DNA"/>
</dbReference>
<dbReference type="SUPFAM" id="SSF54637">
    <property type="entry name" value="Thioesterase/thiol ester dehydrase-isomerase"/>
    <property type="match status" value="1"/>
</dbReference>
<evidence type="ECO:0000313" key="4">
    <source>
        <dbReference type="EMBL" id="CAB5059902.1"/>
    </source>
</evidence>
<dbReference type="Pfam" id="PF13279">
    <property type="entry name" value="4HBT_2"/>
    <property type="match status" value="1"/>
</dbReference>
<dbReference type="CDD" id="cd00586">
    <property type="entry name" value="4HBT"/>
    <property type="match status" value="1"/>
</dbReference>